<dbReference type="AlphaFoldDB" id="A0A391P5Q4"/>
<dbReference type="Proteomes" id="UP000265643">
    <property type="component" value="Unassembled WGS sequence"/>
</dbReference>
<keyword evidence="3" id="KW-1185">Reference proteome</keyword>
<accession>A0A391P5Q4</accession>
<feature type="compositionally biased region" description="Acidic residues" evidence="1">
    <location>
        <begin position="10"/>
        <end position="34"/>
    </location>
</feature>
<evidence type="ECO:0000256" key="1">
    <source>
        <dbReference type="SAM" id="MobiDB-lite"/>
    </source>
</evidence>
<comment type="caution">
    <text evidence="2">The sequence shown here is derived from an EMBL/GenBank/DDBJ whole genome shotgun (WGS) entry which is preliminary data.</text>
</comment>
<evidence type="ECO:0000313" key="3">
    <source>
        <dbReference type="Proteomes" id="UP000265643"/>
    </source>
</evidence>
<organism evidence="2 3">
    <name type="scientific">Mediterraneibacter butyricigenes</name>
    <dbReference type="NCBI Taxonomy" id="2316025"/>
    <lineage>
        <taxon>Bacteria</taxon>
        <taxon>Bacillati</taxon>
        <taxon>Bacillota</taxon>
        <taxon>Clostridia</taxon>
        <taxon>Lachnospirales</taxon>
        <taxon>Lachnospiraceae</taxon>
        <taxon>Mediterraneibacter</taxon>
    </lineage>
</organism>
<name>A0A391P5Q4_9FIRM</name>
<feature type="region of interest" description="Disordered" evidence="1">
    <location>
        <begin position="1"/>
        <end position="45"/>
    </location>
</feature>
<sequence>MEKKVREDGSVESDPESENAEPEESFSELEDASDPLEQAVKSREDNRTQVRVIDKIFFIK</sequence>
<protein>
    <submittedName>
        <fullName evidence="2">Uncharacterized protein</fullName>
    </submittedName>
</protein>
<evidence type="ECO:0000313" key="2">
    <source>
        <dbReference type="EMBL" id="GCA67586.1"/>
    </source>
</evidence>
<gene>
    <name evidence="2" type="ORF">KGMB01110_20220</name>
</gene>
<reference evidence="3" key="1">
    <citation type="submission" date="2018-09" db="EMBL/GenBank/DDBJ databases">
        <title>Draft Genome Sequence of Mediterraneibacter sp. KCTC 15684.</title>
        <authorList>
            <person name="Kim J.S."/>
            <person name="Han K.I."/>
            <person name="Suh M.K."/>
            <person name="Lee K.C."/>
            <person name="Eom M.K."/>
            <person name="Lee J.H."/>
            <person name="Park S.H."/>
            <person name="Kang S.W."/>
            <person name="Park J.E."/>
            <person name="Oh B.S."/>
            <person name="Yu S.Y."/>
            <person name="Choi S.H."/>
            <person name="Lee D.H."/>
            <person name="Yoon H."/>
            <person name="Kim B."/>
            <person name="Yang S.J."/>
            <person name="Lee J.S."/>
        </authorList>
    </citation>
    <scope>NUCLEOTIDE SEQUENCE [LARGE SCALE GENOMIC DNA]</scope>
    <source>
        <strain evidence="3">KCTC 15684</strain>
    </source>
</reference>
<dbReference type="EMBL" id="BHGK01000001">
    <property type="protein sequence ID" value="GCA67586.1"/>
    <property type="molecule type" value="Genomic_DNA"/>
</dbReference>
<proteinExistence type="predicted"/>